<accession>A0A8T2NEW2</accession>
<dbReference type="PANTHER" id="PTHR33331">
    <property type="entry name" value="COILED-COIL DOMAIN-CONTAINING PROTEIN 162"/>
    <property type="match status" value="1"/>
</dbReference>
<dbReference type="PANTHER" id="PTHR33331:SF13">
    <property type="entry name" value="COILED-COIL DOMAIN CONTAINING 162"/>
    <property type="match status" value="1"/>
</dbReference>
<name>A0A8T2NEW2_9TELE</name>
<feature type="domain" description="DUF4549" evidence="1">
    <location>
        <begin position="4"/>
        <end position="113"/>
    </location>
</feature>
<dbReference type="EMBL" id="JAFBMS010000102">
    <property type="protein sequence ID" value="KAG9336222.1"/>
    <property type="molecule type" value="Genomic_DNA"/>
</dbReference>
<protein>
    <recommendedName>
        <fullName evidence="1">DUF4549 domain-containing protein</fullName>
    </recommendedName>
</protein>
<proteinExistence type="predicted"/>
<dbReference type="OrthoDB" id="76966at2759"/>
<keyword evidence="3" id="KW-1185">Reference proteome</keyword>
<comment type="caution">
    <text evidence="2">The sequence shown here is derived from an EMBL/GenBank/DDBJ whole genome shotgun (WGS) entry which is preliminary data.</text>
</comment>
<gene>
    <name evidence="2" type="ORF">JZ751_002569</name>
</gene>
<dbReference type="Pfam" id="PF15082">
    <property type="entry name" value="DUF4549"/>
    <property type="match status" value="1"/>
</dbReference>
<dbReference type="InterPro" id="IPR029376">
    <property type="entry name" value="DUF4549"/>
</dbReference>
<evidence type="ECO:0000313" key="3">
    <source>
        <dbReference type="Proteomes" id="UP000824540"/>
    </source>
</evidence>
<evidence type="ECO:0000259" key="1">
    <source>
        <dbReference type="Pfam" id="PF15082"/>
    </source>
</evidence>
<evidence type="ECO:0000313" key="2">
    <source>
        <dbReference type="EMBL" id="KAG9336222.1"/>
    </source>
</evidence>
<dbReference type="InterPro" id="IPR040401">
    <property type="entry name" value="CCDC162"/>
</dbReference>
<reference evidence="2" key="1">
    <citation type="thesis" date="2021" institute="BYU ScholarsArchive" country="Provo, UT, USA">
        <title>Applications of and Algorithms for Genome Assembly and Genomic Analyses with an Emphasis on Marine Teleosts.</title>
        <authorList>
            <person name="Pickett B.D."/>
        </authorList>
    </citation>
    <scope>NUCLEOTIDE SEQUENCE</scope>
    <source>
        <strain evidence="2">HI-2016</strain>
    </source>
</reference>
<dbReference type="Proteomes" id="UP000824540">
    <property type="component" value="Unassembled WGS sequence"/>
</dbReference>
<sequence length="343" mass="39792">MTGVYRICSTEKLKLMEKELSSQLSALRTEIEENSILDGSASKSYGSVPIPKDISYFRMEREQILRKGLEVSGARPVSSQVEVMQKELESCRSREYTLESLPLLLHQRQVARLMSEYEDAVQRARRLAVSREKALTSKGNPINAVTEEDVVIYLQWLVCHLHSVKTIHGFLRHLVSYFNIHYNTQDMRTAADEMELLGMVSNEFKAIFRKQEDMRTFLQYGSTEAIETRFSCMERLRKLGLDDKQDRDNDNSTGPQGAYLSLLYLRHLRIRQLQVHFAEFIQFSEVENHHDYYSSEEDHVHIQDARGLYIVYDVALKDLQDLENSVVLVASRYIQKNAGEARR</sequence>
<dbReference type="AlphaFoldDB" id="A0A8T2NEW2"/>
<organism evidence="2 3">
    <name type="scientific">Albula glossodonta</name>
    <name type="common">roundjaw bonefish</name>
    <dbReference type="NCBI Taxonomy" id="121402"/>
    <lineage>
        <taxon>Eukaryota</taxon>
        <taxon>Metazoa</taxon>
        <taxon>Chordata</taxon>
        <taxon>Craniata</taxon>
        <taxon>Vertebrata</taxon>
        <taxon>Euteleostomi</taxon>
        <taxon>Actinopterygii</taxon>
        <taxon>Neopterygii</taxon>
        <taxon>Teleostei</taxon>
        <taxon>Albuliformes</taxon>
        <taxon>Albulidae</taxon>
        <taxon>Albula</taxon>
    </lineage>
</organism>